<dbReference type="AlphaFoldDB" id="A0A8X6XWM9"/>
<keyword evidence="1" id="KW-0472">Membrane</keyword>
<evidence type="ECO:0000256" key="1">
    <source>
        <dbReference type="SAM" id="Phobius"/>
    </source>
</evidence>
<organism evidence="2 3">
    <name type="scientific">Trichonephila inaurata madagascariensis</name>
    <dbReference type="NCBI Taxonomy" id="2747483"/>
    <lineage>
        <taxon>Eukaryota</taxon>
        <taxon>Metazoa</taxon>
        <taxon>Ecdysozoa</taxon>
        <taxon>Arthropoda</taxon>
        <taxon>Chelicerata</taxon>
        <taxon>Arachnida</taxon>
        <taxon>Araneae</taxon>
        <taxon>Araneomorphae</taxon>
        <taxon>Entelegynae</taxon>
        <taxon>Araneoidea</taxon>
        <taxon>Nephilidae</taxon>
        <taxon>Trichonephila</taxon>
        <taxon>Trichonephila inaurata</taxon>
    </lineage>
</organism>
<keyword evidence="1" id="KW-1133">Transmembrane helix</keyword>
<evidence type="ECO:0000313" key="2">
    <source>
        <dbReference type="EMBL" id="GFY58841.1"/>
    </source>
</evidence>
<reference evidence="2" key="1">
    <citation type="submission" date="2020-08" db="EMBL/GenBank/DDBJ databases">
        <title>Multicomponent nature underlies the extraordinary mechanical properties of spider dragline silk.</title>
        <authorList>
            <person name="Kono N."/>
            <person name="Nakamura H."/>
            <person name="Mori M."/>
            <person name="Yoshida Y."/>
            <person name="Ohtoshi R."/>
            <person name="Malay A.D."/>
            <person name="Moran D.A.P."/>
            <person name="Tomita M."/>
            <person name="Numata K."/>
            <person name="Arakawa K."/>
        </authorList>
    </citation>
    <scope>NUCLEOTIDE SEQUENCE</scope>
</reference>
<comment type="caution">
    <text evidence="2">The sequence shown here is derived from an EMBL/GenBank/DDBJ whole genome shotgun (WGS) entry which is preliminary data.</text>
</comment>
<dbReference type="Proteomes" id="UP000886998">
    <property type="component" value="Unassembled WGS sequence"/>
</dbReference>
<gene>
    <name evidence="2" type="ORF">TNIN_324851</name>
</gene>
<protein>
    <submittedName>
        <fullName evidence="2">Uncharacterized protein</fullName>
    </submittedName>
</protein>
<feature type="transmembrane region" description="Helical" evidence="1">
    <location>
        <begin position="12"/>
        <end position="34"/>
    </location>
</feature>
<proteinExistence type="predicted"/>
<evidence type="ECO:0000313" key="3">
    <source>
        <dbReference type="Proteomes" id="UP000886998"/>
    </source>
</evidence>
<name>A0A8X6XWM9_9ARAC</name>
<accession>A0A8X6XWM9</accession>
<keyword evidence="1" id="KW-0812">Transmembrane</keyword>
<dbReference type="EMBL" id="BMAV01012277">
    <property type="protein sequence ID" value="GFY58841.1"/>
    <property type="molecule type" value="Genomic_DNA"/>
</dbReference>
<keyword evidence="3" id="KW-1185">Reference proteome</keyword>
<sequence>MDSQLTDLSPMLLDYCLILNLFLCLNFRITTFYLDHNQIPLSPFIIFVLDSKHLFYNRTSTFLNISRQSDARYCLQWSRITNDLTLGNERHRKRLLRDIPTVYFIVWHQRHRRWCAECASFLSTPGTTLFTYRLLLDL</sequence>